<gene>
    <name evidence="2" type="ORF">MM171A02433_0004</name>
    <name evidence="1" type="ORF">MM171B00540_0018</name>
</gene>
<accession>A0A6M3MF15</accession>
<dbReference type="AlphaFoldDB" id="A0A6M3MF15"/>
<evidence type="ECO:0000313" key="2">
    <source>
        <dbReference type="EMBL" id="QJH92752.1"/>
    </source>
</evidence>
<name>A0A6M3MF15_9ZZZZ</name>
<organism evidence="1">
    <name type="scientific">viral metagenome</name>
    <dbReference type="NCBI Taxonomy" id="1070528"/>
    <lineage>
        <taxon>unclassified sequences</taxon>
        <taxon>metagenomes</taxon>
        <taxon>organismal metagenomes</taxon>
    </lineage>
</organism>
<reference evidence="1" key="1">
    <citation type="submission" date="2020-03" db="EMBL/GenBank/DDBJ databases">
        <title>The deep terrestrial virosphere.</title>
        <authorList>
            <person name="Holmfeldt K."/>
            <person name="Nilsson E."/>
            <person name="Simone D."/>
            <person name="Lopez-Fernandez M."/>
            <person name="Wu X."/>
            <person name="de Brujin I."/>
            <person name="Lundin D."/>
            <person name="Andersson A."/>
            <person name="Bertilsson S."/>
            <person name="Dopson M."/>
        </authorList>
    </citation>
    <scope>NUCLEOTIDE SEQUENCE</scope>
    <source>
        <strain evidence="2">MM171A02433</strain>
        <strain evidence="1">MM171B00540</strain>
    </source>
</reference>
<proteinExistence type="predicted"/>
<dbReference type="EMBL" id="MT143917">
    <property type="protein sequence ID" value="QJH92752.1"/>
    <property type="molecule type" value="Genomic_DNA"/>
</dbReference>
<dbReference type="EMBL" id="MT143864">
    <property type="protein sequence ID" value="QJB03879.1"/>
    <property type="molecule type" value="Genomic_DNA"/>
</dbReference>
<sequence length="116" mass="12359">MPVLLSVHATEESTYIVTITFTDEDGNAVIPDTIKWTLTDLYKTVINGREDVVIAVPAASNEVLLKGDDLQILGSGDDGARVFTVKATYTSLTFGANLPLNGSARFSVDDLIAING</sequence>
<evidence type="ECO:0000313" key="1">
    <source>
        <dbReference type="EMBL" id="QJB03879.1"/>
    </source>
</evidence>
<protein>
    <submittedName>
        <fullName evidence="1">Uncharacterized protein</fullName>
    </submittedName>
</protein>